<keyword evidence="4" id="KW-0503">Monooxygenase</keyword>
<dbReference type="PRINTS" id="PR00420">
    <property type="entry name" value="RNGMNOXGNASE"/>
</dbReference>
<evidence type="ECO:0000313" key="5">
    <source>
        <dbReference type="Proteomes" id="UP000215896"/>
    </source>
</evidence>
<dbReference type="RefSeq" id="WP_094406090.1">
    <property type="nucleotide sequence ID" value="NZ_NMVO01000015.1"/>
</dbReference>
<evidence type="ECO:0000256" key="2">
    <source>
        <dbReference type="ARBA" id="ARBA00022827"/>
    </source>
</evidence>
<dbReference type="Gene3D" id="3.50.50.60">
    <property type="entry name" value="FAD/NAD(P)-binding domain"/>
    <property type="match status" value="1"/>
</dbReference>
<sequence>MSENDYTETDVLVVGAGPAGLTAAALLARAGVDHLAITKYPSTAHTPRAHITNQRAMEVFRDLGIEADVLAGGYANELMGDNVWATSFAGKELARRKAWGTGAAQRTEYQAASPTPMCNIGQHKLEPILRAGAERYGANLRFGTELVSLDQDEQGVTAQVREVATDTISTIRAKYVIGADGGRSLVASEAGIEMEGETGLGHAVNVWFEADLEKYRAHRPGTLFFTLQPGRDFWLGSGTFITVAPWNEWVLIVMYDPKTEQIDLSPEAMLTRVHAAIGDDQIDVRIKDISQWQINHVLASKYRAGRVFLVGDAAHRHPPANGLGSNTSVQDPFNLVWKLALVLQRKAGDSLLDSYADERRPVGRQVIDRAMDSVGQLGQLPSAFGIVAGQDDATGQAALDDYFAPTPTGAEKRRLVNEVLDEADIQFNAHGVEMNQRYTSSAVIPDGARQGFTRDAEMHYQPTTLPGAVLPHAWLDHDGEQVSTLDLVGRGEFTLVAGIDADEWVAAAEAVAAEVGIPLRVRRIGIGQEYQDVLGDWQRIREIDDSGALLVRPDRHIAWRAATRPQDPVRELRTALTAVLGVSDRDQALEGV</sequence>
<reference evidence="4 5" key="1">
    <citation type="submission" date="2017-07" db="EMBL/GenBank/DDBJ databases">
        <title>Draft whole genome sequences of clinical Proprionibacteriaceae strains.</title>
        <authorList>
            <person name="Bernier A.-M."/>
            <person name="Bernard K."/>
            <person name="Domingo M.-C."/>
        </authorList>
    </citation>
    <scope>NUCLEOTIDE SEQUENCE [LARGE SCALE GENOMIC DNA]</scope>
    <source>
        <strain evidence="4 5">NML 030167</strain>
    </source>
</reference>
<dbReference type="PANTHER" id="PTHR43004">
    <property type="entry name" value="TRK SYSTEM POTASSIUM UPTAKE PROTEIN"/>
    <property type="match status" value="1"/>
</dbReference>
<dbReference type="Gene3D" id="3.40.30.120">
    <property type="match status" value="1"/>
</dbReference>
<dbReference type="PANTHER" id="PTHR43004:SF8">
    <property type="entry name" value="FAD-BINDING DOMAIN-CONTAINING PROTEIN-RELATED"/>
    <property type="match status" value="1"/>
</dbReference>
<evidence type="ECO:0000259" key="3">
    <source>
        <dbReference type="Pfam" id="PF01494"/>
    </source>
</evidence>
<dbReference type="InterPro" id="IPR036188">
    <property type="entry name" value="FAD/NAD-bd_sf"/>
</dbReference>
<protein>
    <submittedName>
        <fullName evidence="4">2,4-dichlorophenol 6-monooxygenase</fullName>
    </submittedName>
</protein>
<dbReference type="Pfam" id="PF01494">
    <property type="entry name" value="FAD_binding_3"/>
    <property type="match status" value="1"/>
</dbReference>
<evidence type="ECO:0000256" key="1">
    <source>
        <dbReference type="ARBA" id="ARBA00022630"/>
    </source>
</evidence>
<gene>
    <name evidence="4" type="ORF">CGZ94_14725</name>
</gene>
<dbReference type="GO" id="GO:0071949">
    <property type="term" value="F:FAD binding"/>
    <property type="evidence" value="ECO:0007669"/>
    <property type="project" value="InterPro"/>
</dbReference>
<organism evidence="4 5">
    <name type="scientific">Enemella evansiae</name>
    <dbReference type="NCBI Taxonomy" id="2016499"/>
    <lineage>
        <taxon>Bacteria</taxon>
        <taxon>Bacillati</taxon>
        <taxon>Actinomycetota</taxon>
        <taxon>Actinomycetes</taxon>
        <taxon>Propionibacteriales</taxon>
        <taxon>Propionibacteriaceae</taxon>
        <taxon>Enemella</taxon>
    </lineage>
</organism>
<dbReference type="Gene3D" id="3.30.9.10">
    <property type="entry name" value="D-Amino Acid Oxidase, subunit A, domain 2"/>
    <property type="match status" value="1"/>
</dbReference>
<dbReference type="GO" id="GO:0016709">
    <property type="term" value="F:oxidoreductase activity, acting on paired donors, with incorporation or reduction of molecular oxygen, NAD(P)H as one donor, and incorporation of one atom of oxygen"/>
    <property type="evidence" value="ECO:0007669"/>
    <property type="project" value="UniProtKB-ARBA"/>
</dbReference>
<comment type="caution">
    <text evidence="4">The sequence shown here is derived from an EMBL/GenBank/DDBJ whole genome shotgun (WGS) entry which is preliminary data.</text>
</comment>
<keyword evidence="1" id="KW-0285">Flavoprotein</keyword>
<name>A0A255G6V1_9ACTN</name>
<keyword evidence="2" id="KW-0274">FAD</keyword>
<feature type="domain" description="FAD-binding" evidence="3">
    <location>
        <begin position="8"/>
        <end position="370"/>
    </location>
</feature>
<dbReference type="InterPro" id="IPR002938">
    <property type="entry name" value="FAD-bd"/>
</dbReference>
<dbReference type="SUPFAM" id="SSF51905">
    <property type="entry name" value="FAD/NAD(P)-binding domain"/>
    <property type="match status" value="1"/>
</dbReference>
<dbReference type="EMBL" id="NMVO01000015">
    <property type="protein sequence ID" value="OYO11670.1"/>
    <property type="molecule type" value="Genomic_DNA"/>
</dbReference>
<accession>A0A255G6V1</accession>
<dbReference type="InterPro" id="IPR050641">
    <property type="entry name" value="RIFMO-like"/>
</dbReference>
<keyword evidence="4" id="KW-0560">Oxidoreductase</keyword>
<dbReference type="AlphaFoldDB" id="A0A255G6V1"/>
<dbReference type="Proteomes" id="UP000215896">
    <property type="component" value="Unassembled WGS sequence"/>
</dbReference>
<dbReference type="Pfam" id="PF21274">
    <property type="entry name" value="Rng_hyd_C"/>
    <property type="match status" value="1"/>
</dbReference>
<dbReference type="OrthoDB" id="3713951at2"/>
<keyword evidence="5" id="KW-1185">Reference proteome</keyword>
<evidence type="ECO:0000313" key="4">
    <source>
        <dbReference type="EMBL" id="OYO11670.1"/>
    </source>
</evidence>
<proteinExistence type="predicted"/>